<keyword evidence="2" id="KW-0597">Phosphoprotein</keyword>
<reference evidence="6" key="1">
    <citation type="journal article" date="2012" name="Mol. Plant Microbe Interact.">
        <title>A highly conserved effector in Fusarium oxysporum is required for full virulence on Arabidopsis.</title>
        <authorList>
            <person name="Thatcher L.F."/>
            <person name="Gardiner D.M."/>
            <person name="Kazan K."/>
            <person name="Manners J."/>
        </authorList>
    </citation>
    <scope>NUCLEOTIDE SEQUENCE [LARGE SCALE GENOMIC DNA]</scope>
    <source>
        <strain evidence="6">Fo5176</strain>
    </source>
</reference>
<feature type="domain" description="Thioester reductase (TE)" evidence="4">
    <location>
        <begin position="404"/>
        <end position="566"/>
    </location>
</feature>
<dbReference type="Pfam" id="PF07993">
    <property type="entry name" value="NAD_binding_4"/>
    <property type="match status" value="1"/>
</dbReference>
<dbReference type="SUPFAM" id="SSF56801">
    <property type="entry name" value="Acetyl-CoA synthetase-like"/>
    <property type="match status" value="1"/>
</dbReference>
<dbReference type="Gene3D" id="3.40.50.12780">
    <property type="entry name" value="N-terminal domain of ligase-like"/>
    <property type="match status" value="1"/>
</dbReference>
<evidence type="ECO:0000259" key="3">
    <source>
        <dbReference type="Pfam" id="PF00501"/>
    </source>
</evidence>
<gene>
    <name evidence="5" type="primary">28944103</name>
</gene>
<reference evidence="5" key="2">
    <citation type="submission" date="2025-08" db="UniProtKB">
        <authorList>
            <consortium name="EnsemblFungi"/>
        </authorList>
    </citation>
    <scope>IDENTIFICATION</scope>
    <source>
        <strain evidence="5">4287 / CBS 123668 / FGSC 9935 / NRRL 34936</strain>
    </source>
</reference>
<keyword evidence="1" id="KW-0596">Phosphopantetheine</keyword>
<dbReference type="EnsemblFungi" id="FOXG_01867T0">
    <property type="protein sequence ID" value="FOXG_01867P0"/>
    <property type="gene ID" value="FOXG_01867"/>
</dbReference>
<dbReference type="Pfam" id="PF00501">
    <property type="entry name" value="AMP-binding"/>
    <property type="match status" value="1"/>
</dbReference>
<dbReference type="VEuPathDB" id="FungiDB:FOXG_01867"/>
<dbReference type="InterPro" id="IPR036291">
    <property type="entry name" value="NAD(P)-bd_dom_sf"/>
</dbReference>
<dbReference type="InterPro" id="IPR000873">
    <property type="entry name" value="AMP-dep_synth/lig_dom"/>
</dbReference>
<evidence type="ECO:0000259" key="4">
    <source>
        <dbReference type="Pfam" id="PF07993"/>
    </source>
</evidence>
<dbReference type="Gene3D" id="2.30.38.10">
    <property type="entry name" value="Luciferase, Domain 3"/>
    <property type="match status" value="1"/>
</dbReference>
<sequence length="694" mass="76277">MIFAHRSAELFTKPTALISIRKATEESGPLAPLVQKCIDDELSIKIKTPDLRFTDDGELTVGEDSADIFANVKERTSTPPDMLIGPDSNCTLSFTSGTQGLPKGVLGRHYSLAKYFPWMAERFGLSSESVFACLSGISHDPIQRDIMTPLALGASLILPTKEDIQHVRLSEWMRKWSPTTTHLTPAMGQILVGGATAQFPSLRQVFFFGDVLTTRDCRSLRQLSPACTIINMYGTTETSRAVSYFEVPSAQEDPTALDSLGDSIPAGWGMKGVQYLNDPEKNKEKFTDNWFVDNKKWMEADKANDQGEPWRKYYKGPRDRFYVTGDLGEYRPDGALEAQDLQNIDEEGVEIGPCTVYLKRFRRIQAEELRVDVTIGVLYANPTLRGLGSAVDSLRSGQAVTVDPDAFIHNAAYVHWIARYEQMMGPNVLSTIDAMKLCNEGKPKLFSFVSSTSTLDTDYYINLSGAQAATGRGAVLEYDDLLPNRTGLGTGYGQTKWVSEQLVREAGRRGLCGAIVRPGYILGSRNSGVSNTGDWIVRLLKGCCQLSARPRIINSIDAIPVNHVACVVVASTLNPLPGMNVVHVTAHPRLRMNKLLSALSYYATANLPSTTHAPKLDNRNAMAVLRDDADRWIDIDDSAGDGISREDIGRYLRYLVEIKFMAAPTGRGRKLPEIDTSIAEAQAQWGVGGRGGAS</sequence>
<evidence type="ECO:0000313" key="6">
    <source>
        <dbReference type="Proteomes" id="UP000002489"/>
    </source>
</evidence>
<protein>
    <submittedName>
        <fullName evidence="5">Uncharacterized protein</fullName>
    </submittedName>
</protein>
<dbReference type="Proteomes" id="UP000002489">
    <property type="component" value="Unassembled WGS sequence"/>
</dbReference>
<evidence type="ECO:0000256" key="1">
    <source>
        <dbReference type="ARBA" id="ARBA00022450"/>
    </source>
</evidence>
<feature type="domain" description="AMP-dependent synthetase/ligase" evidence="3">
    <location>
        <begin position="68"/>
        <end position="265"/>
    </location>
</feature>
<evidence type="ECO:0000256" key="2">
    <source>
        <dbReference type="ARBA" id="ARBA00022553"/>
    </source>
</evidence>
<dbReference type="AlphaFoldDB" id="A0A0D2XD92"/>
<dbReference type="InterPro" id="IPR042099">
    <property type="entry name" value="ANL_N_sf"/>
</dbReference>
<dbReference type="InterPro" id="IPR013120">
    <property type="entry name" value="FAR_NAD-bd"/>
</dbReference>
<dbReference type="Gene3D" id="3.40.50.720">
    <property type="entry name" value="NAD(P)-binding Rossmann-like Domain"/>
    <property type="match status" value="1"/>
</dbReference>
<proteinExistence type="predicted"/>
<organism evidence="5 6">
    <name type="scientific">Fusarium oxysporum (strain Fo5176)</name>
    <name type="common">Fusarium vascular wilt</name>
    <dbReference type="NCBI Taxonomy" id="660025"/>
    <lineage>
        <taxon>Eukaryota</taxon>
        <taxon>Fungi</taxon>
        <taxon>Dikarya</taxon>
        <taxon>Ascomycota</taxon>
        <taxon>Pezizomycotina</taxon>
        <taxon>Sordariomycetes</taxon>
        <taxon>Hypocreomycetidae</taxon>
        <taxon>Hypocreales</taxon>
        <taxon>Nectriaceae</taxon>
        <taxon>Fusarium</taxon>
        <taxon>Fusarium oxysporum species complex</taxon>
    </lineage>
</organism>
<accession>A0A0D2XD92</accession>
<dbReference type="PANTHER" id="PTHR44845">
    <property type="entry name" value="CARRIER DOMAIN-CONTAINING PROTEIN"/>
    <property type="match status" value="1"/>
</dbReference>
<evidence type="ECO:0000313" key="5">
    <source>
        <dbReference type="EnsemblFungi" id="FOXG_01867P0"/>
    </source>
</evidence>
<dbReference type="SUPFAM" id="SSF51735">
    <property type="entry name" value="NAD(P)-binding Rossmann-fold domains"/>
    <property type="match status" value="1"/>
</dbReference>
<dbReference type="STRING" id="426428.A0A0D2XD92"/>
<name>A0A0D2XD92_FUSOF</name>
<dbReference type="PANTHER" id="PTHR44845:SF1">
    <property type="entry name" value="L-2-AMINOADIPATE REDUCTASE"/>
    <property type="match status" value="1"/>
</dbReference>